<sequence length="368" mass="41968">MNYIPDLSKKYWLALVGTCIIGMMAHAQTPGMVPLDPSGFVTKYNTDFDGIGPEVYVLPAPRSQQEVLVDTYREKSDFFDSISHHLDYQKLIEGFRSTSNKGYILQNIKPLPSSTEQWEELINKLQQNNNRPLAAGIANEFALELLRNRETSKAISVLRSGMSGLQPGSERMALQFNLSNTLLYIGDNNGATALQESYLSSASINRDIKDQADILVAIARSEADRRNYRAAENTIIRKAIPLYNKIKDTMGKVNAWTSLARIYQIQNKHTQAQWFLIQARELAISRDYQNDLAEMEYMLGYSKYVQQNYSVAKLELERAMSMANRENNKILQLAISDKLGDTYMKLGDYKEAESALVDYWRLRREVFP</sequence>
<reference evidence="1 2" key="1">
    <citation type="submission" date="2024-01" db="EMBL/GenBank/DDBJ databases">
        <title>Sphingobacterium tenebrionis sp. nov., a novel endophyte isolated from tenebrio molitor intestines.</title>
        <authorList>
            <person name="Zhang C."/>
        </authorList>
    </citation>
    <scope>NUCLEOTIDE SEQUENCE [LARGE SCALE GENOMIC DNA]</scope>
    <source>
        <strain evidence="1 2">PU5-4</strain>
    </source>
</reference>
<comment type="caution">
    <text evidence="1">The sequence shown here is derived from an EMBL/GenBank/DDBJ whole genome shotgun (WGS) entry which is preliminary data.</text>
</comment>
<dbReference type="EMBL" id="JAYLLN010000001">
    <property type="protein sequence ID" value="MEI5983491.1"/>
    <property type="molecule type" value="Genomic_DNA"/>
</dbReference>
<organism evidence="1 2">
    <name type="scientific">Sphingobacterium tenebrionis</name>
    <dbReference type="NCBI Taxonomy" id="3111775"/>
    <lineage>
        <taxon>Bacteria</taxon>
        <taxon>Pseudomonadati</taxon>
        <taxon>Bacteroidota</taxon>
        <taxon>Sphingobacteriia</taxon>
        <taxon>Sphingobacteriales</taxon>
        <taxon>Sphingobacteriaceae</taxon>
        <taxon>Sphingobacterium</taxon>
    </lineage>
</organism>
<dbReference type="InterPro" id="IPR011990">
    <property type="entry name" value="TPR-like_helical_dom_sf"/>
</dbReference>
<dbReference type="SUPFAM" id="SSF48452">
    <property type="entry name" value="TPR-like"/>
    <property type="match status" value="1"/>
</dbReference>
<gene>
    <name evidence="1" type="ORF">VJ786_01115</name>
</gene>
<evidence type="ECO:0000313" key="1">
    <source>
        <dbReference type="EMBL" id="MEI5983491.1"/>
    </source>
</evidence>
<protein>
    <submittedName>
        <fullName evidence="1">Tetratricopeptide repeat protein</fullName>
    </submittedName>
</protein>
<keyword evidence="2" id="KW-1185">Reference proteome</keyword>
<proteinExistence type="predicted"/>
<dbReference type="Gene3D" id="1.25.40.10">
    <property type="entry name" value="Tetratricopeptide repeat domain"/>
    <property type="match status" value="1"/>
</dbReference>
<dbReference type="RefSeq" id="WP_336557087.1">
    <property type="nucleotide sequence ID" value="NZ_JAYLLN010000001.1"/>
</dbReference>
<name>A0ABU8I187_9SPHI</name>
<accession>A0ABU8I187</accession>
<dbReference type="Proteomes" id="UP001363035">
    <property type="component" value="Unassembled WGS sequence"/>
</dbReference>
<evidence type="ECO:0000313" key="2">
    <source>
        <dbReference type="Proteomes" id="UP001363035"/>
    </source>
</evidence>